<evidence type="ECO:0000313" key="4">
    <source>
        <dbReference type="Proteomes" id="UP001500393"/>
    </source>
</evidence>
<organism evidence="3 4">
    <name type="scientific">Kribbella sancticallisti</name>
    <dbReference type="NCBI Taxonomy" id="460087"/>
    <lineage>
        <taxon>Bacteria</taxon>
        <taxon>Bacillati</taxon>
        <taxon>Actinomycetota</taxon>
        <taxon>Actinomycetes</taxon>
        <taxon>Propionibacteriales</taxon>
        <taxon>Kribbellaceae</taxon>
        <taxon>Kribbella</taxon>
    </lineage>
</organism>
<dbReference type="SUPFAM" id="SSF69322">
    <property type="entry name" value="Tricorn protease domain 2"/>
    <property type="match status" value="1"/>
</dbReference>
<dbReference type="Gene3D" id="2.130.10.10">
    <property type="entry name" value="YVTN repeat-like/Quinoprotein amine dehydrogenase"/>
    <property type="match status" value="1"/>
</dbReference>
<accession>A0ABN2DBU4</accession>
<dbReference type="RefSeq" id="WP_344213716.1">
    <property type="nucleotide sequence ID" value="NZ_BAAAOS010000018.1"/>
</dbReference>
<feature type="region of interest" description="Disordered" evidence="1">
    <location>
        <begin position="1"/>
        <end position="22"/>
    </location>
</feature>
<evidence type="ECO:0000256" key="2">
    <source>
        <dbReference type="SAM" id="Phobius"/>
    </source>
</evidence>
<dbReference type="Proteomes" id="UP001500393">
    <property type="component" value="Unassembled WGS sequence"/>
</dbReference>
<feature type="transmembrane region" description="Helical" evidence="2">
    <location>
        <begin position="40"/>
        <end position="62"/>
    </location>
</feature>
<proteinExistence type="predicted"/>
<sequence>MTDLLRDTLTDQANSTEPPGLDLERIISAGDRRRRRRRTVAVAGTAMITLAVIATGLAVVGVTDREPAPAALPFTERRATYAAGTEIHYGKDVISVAPNKISAFVQTDAGFVFVTEPGGVFVADGREVRRIRPDNTTSALAADNRGTLAGWVQDNSDGSSDSVVYDVAADRELVSTPTGNEESLGSRVQAPRIIAIDGNSAYFGTLRGVYRWDVTANKGEFLATALPNAVRTASSGLLVYQRPLQQPKPGLRLAAGPTPSDSGGREFVGQQAFLSPTAKYLLTSPDDLVSVEPSWAGLQLFEVATGRKLPLPWADHSRLIFSQWIDDNTFIAVGERRNSPSSEVDLLTCSTQSLTCQVTTPAFSTFTFTKTPPRTPPFVLPLGTPMYWLFK</sequence>
<evidence type="ECO:0000256" key="1">
    <source>
        <dbReference type="SAM" id="MobiDB-lite"/>
    </source>
</evidence>
<keyword evidence="2" id="KW-0812">Transmembrane</keyword>
<reference evidence="3 4" key="1">
    <citation type="journal article" date="2019" name="Int. J. Syst. Evol. Microbiol.">
        <title>The Global Catalogue of Microorganisms (GCM) 10K type strain sequencing project: providing services to taxonomists for standard genome sequencing and annotation.</title>
        <authorList>
            <consortium name="The Broad Institute Genomics Platform"/>
            <consortium name="The Broad Institute Genome Sequencing Center for Infectious Disease"/>
            <person name="Wu L."/>
            <person name="Ma J."/>
        </authorList>
    </citation>
    <scope>NUCLEOTIDE SEQUENCE [LARGE SCALE GENOMIC DNA]</scope>
    <source>
        <strain evidence="3 4">JCM 14969</strain>
    </source>
</reference>
<evidence type="ECO:0000313" key="3">
    <source>
        <dbReference type="EMBL" id="GAA1572975.1"/>
    </source>
</evidence>
<protein>
    <submittedName>
        <fullName evidence="3">Uncharacterized protein</fullName>
    </submittedName>
</protein>
<gene>
    <name evidence="3" type="ORF">GCM10009789_28120</name>
</gene>
<keyword evidence="2" id="KW-1133">Transmembrane helix</keyword>
<dbReference type="EMBL" id="BAAAOS010000018">
    <property type="protein sequence ID" value="GAA1572975.1"/>
    <property type="molecule type" value="Genomic_DNA"/>
</dbReference>
<comment type="caution">
    <text evidence="3">The sequence shown here is derived from an EMBL/GenBank/DDBJ whole genome shotgun (WGS) entry which is preliminary data.</text>
</comment>
<dbReference type="InterPro" id="IPR015943">
    <property type="entry name" value="WD40/YVTN_repeat-like_dom_sf"/>
</dbReference>
<keyword evidence="2" id="KW-0472">Membrane</keyword>
<keyword evidence="4" id="KW-1185">Reference proteome</keyword>
<name>A0ABN2DBU4_9ACTN</name>